<dbReference type="STRING" id="1423813.FC26_GL002220"/>
<dbReference type="InterPro" id="IPR006027">
    <property type="entry name" value="NusB_RsmB_TIM44"/>
</dbReference>
<protein>
    <recommendedName>
        <fullName evidence="6">Transcription antitermination protein NusB</fullName>
    </recommendedName>
    <alternativeName>
        <fullName evidence="6">Antitermination factor NusB</fullName>
    </alternativeName>
</protein>
<evidence type="ECO:0000313" key="9">
    <source>
        <dbReference type="Proteomes" id="UP000051733"/>
    </source>
</evidence>
<dbReference type="GO" id="GO:0031564">
    <property type="term" value="P:transcription antitermination"/>
    <property type="evidence" value="ECO:0007669"/>
    <property type="project" value="UniProtKB-KW"/>
</dbReference>
<dbReference type="EMBL" id="AYYY01000005">
    <property type="protein sequence ID" value="KRM62643.1"/>
    <property type="molecule type" value="Genomic_DNA"/>
</dbReference>
<keyword evidence="9" id="KW-1185">Reference proteome</keyword>
<dbReference type="OrthoDB" id="9811381at2"/>
<reference evidence="8 9" key="1">
    <citation type="journal article" date="2015" name="Genome Announc.">
        <title>Expanding the biotechnology potential of lactobacilli through comparative genomics of 213 strains and associated genera.</title>
        <authorList>
            <person name="Sun Z."/>
            <person name="Harris H.M."/>
            <person name="McCann A."/>
            <person name="Guo C."/>
            <person name="Argimon S."/>
            <person name="Zhang W."/>
            <person name="Yang X."/>
            <person name="Jeffery I.B."/>
            <person name="Cooney J.C."/>
            <person name="Kagawa T.F."/>
            <person name="Liu W."/>
            <person name="Song Y."/>
            <person name="Salvetti E."/>
            <person name="Wrobel A."/>
            <person name="Rasinkangas P."/>
            <person name="Parkhill J."/>
            <person name="Rea M.C."/>
            <person name="O'Sullivan O."/>
            <person name="Ritari J."/>
            <person name="Douillard F.P."/>
            <person name="Paul Ross R."/>
            <person name="Yang R."/>
            <person name="Briner A.E."/>
            <person name="Felis G.E."/>
            <person name="de Vos W.M."/>
            <person name="Barrangou R."/>
            <person name="Klaenhammer T.R."/>
            <person name="Caufield P.W."/>
            <person name="Cui Y."/>
            <person name="Zhang H."/>
            <person name="O'Toole P.W."/>
        </authorList>
    </citation>
    <scope>NUCLEOTIDE SEQUENCE [LARGE SCALE GENOMIC DNA]</scope>
    <source>
        <strain evidence="8 9">DSM 20634</strain>
    </source>
</reference>
<proteinExistence type="inferred from homology"/>
<dbReference type="Pfam" id="PF01029">
    <property type="entry name" value="NusB"/>
    <property type="match status" value="1"/>
</dbReference>
<dbReference type="PANTHER" id="PTHR11078:SF3">
    <property type="entry name" value="ANTITERMINATION NUSB DOMAIN-CONTAINING PROTEIN"/>
    <property type="match status" value="1"/>
</dbReference>
<dbReference type="Gene3D" id="1.10.940.10">
    <property type="entry name" value="NusB-like"/>
    <property type="match status" value="1"/>
</dbReference>
<keyword evidence="2 6" id="KW-0889">Transcription antitermination</keyword>
<dbReference type="GO" id="GO:0005829">
    <property type="term" value="C:cytosol"/>
    <property type="evidence" value="ECO:0007669"/>
    <property type="project" value="TreeGrafter"/>
</dbReference>
<evidence type="ECO:0000259" key="7">
    <source>
        <dbReference type="Pfam" id="PF01029"/>
    </source>
</evidence>
<comment type="caution">
    <text evidence="8">The sequence shown here is derived from an EMBL/GenBank/DDBJ whole genome shotgun (WGS) entry which is preliminary data.</text>
</comment>
<dbReference type="AlphaFoldDB" id="A0A0R2AHM1"/>
<evidence type="ECO:0000313" key="8">
    <source>
        <dbReference type="EMBL" id="KRM62643.1"/>
    </source>
</evidence>
<sequence>MSLNRHQIRRSAFQTLFALSSNSGANVSDIYDQVLNDDDEVPAYLTQLVDGVIAHQDELDASIQQLLDKKWRLSRLAKTDLVILRIALYEMQFVDNVPDAVAINEALELTKTFSDDKSKGFVNGVLGNFEKQAK</sequence>
<feature type="domain" description="NusB/RsmB/TIM44" evidence="7">
    <location>
        <begin position="6"/>
        <end position="131"/>
    </location>
</feature>
<evidence type="ECO:0000256" key="2">
    <source>
        <dbReference type="ARBA" id="ARBA00022814"/>
    </source>
</evidence>
<dbReference type="SUPFAM" id="SSF48013">
    <property type="entry name" value="NusB-like"/>
    <property type="match status" value="1"/>
</dbReference>
<dbReference type="NCBIfam" id="NF001223">
    <property type="entry name" value="PRK00202.1-1"/>
    <property type="match status" value="1"/>
</dbReference>
<accession>A0A0R2AHM1</accession>
<dbReference type="GO" id="GO:0003723">
    <property type="term" value="F:RNA binding"/>
    <property type="evidence" value="ECO:0007669"/>
    <property type="project" value="UniProtKB-UniRule"/>
</dbReference>
<dbReference type="NCBIfam" id="TIGR01951">
    <property type="entry name" value="nusB"/>
    <property type="match status" value="1"/>
</dbReference>
<comment type="similarity">
    <text evidence="1 6">Belongs to the NusB family.</text>
</comment>
<keyword evidence="3 6" id="KW-0694">RNA-binding</keyword>
<dbReference type="RefSeq" id="WP_057777334.1">
    <property type="nucleotide sequence ID" value="NZ_AYYY01000005.1"/>
</dbReference>
<evidence type="ECO:0000256" key="4">
    <source>
        <dbReference type="ARBA" id="ARBA00023015"/>
    </source>
</evidence>
<evidence type="ECO:0000256" key="1">
    <source>
        <dbReference type="ARBA" id="ARBA00005952"/>
    </source>
</evidence>
<dbReference type="InterPro" id="IPR035926">
    <property type="entry name" value="NusB-like_sf"/>
</dbReference>
<keyword evidence="4 6" id="KW-0805">Transcription regulation</keyword>
<evidence type="ECO:0000256" key="3">
    <source>
        <dbReference type="ARBA" id="ARBA00022884"/>
    </source>
</evidence>
<name>A0A0R2AHM1_9LACO</name>
<evidence type="ECO:0000256" key="5">
    <source>
        <dbReference type="ARBA" id="ARBA00023163"/>
    </source>
</evidence>
<keyword evidence="5 6" id="KW-0804">Transcription</keyword>
<organism evidence="8 9">
    <name type="scientific">Paucilactobacillus vaccinostercus DSM 20634</name>
    <dbReference type="NCBI Taxonomy" id="1423813"/>
    <lineage>
        <taxon>Bacteria</taxon>
        <taxon>Bacillati</taxon>
        <taxon>Bacillota</taxon>
        <taxon>Bacilli</taxon>
        <taxon>Lactobacillales</taxon>
        <taxon>Lactobacillaceae</taxon>
        <taxon>Paucilactobacillus</taxon>
    </lineage>
</organism>
<dbReference type="HAMAP" id="MF_00073">
    <property type="entry name" value="NusB"/>
    <property type="match status" value="1"/>
</dbReference>
<dbReference type="GO" id="GO:0006353">
    <property type="term" value="P:DNA-templated transcription termination"/>
    <property type="evidence" value="ECO:0007669"/>
    <property type="project" value="UniProtKB-UniRule"/>
</dbReference>
<evidence type="ECO:0000256" key="6">
    <source>
        <dbReference type="HAMAP-Rule" id="MF_00073"/>
    </source>
</evidence>
<gene>
    <name evidence="6" type="primary">nusB</name>
    <name evidence="8" type="ORF">FC26_GL002220</name>
</gene>
<comment type="function">
    <text evidence="6">Involved in transcription antitermination. Required for transcription of ribosomal RNA (rRNA) genes. Binds specifically to the boxA antiterminator sequence of the ribosomal RNA (rrn) operons.</text>
</comment>
<dbReference type="PANTHER" id="PTHR11078">
    <property type="entry name" value="N UTILIZATION SUBSTANCE PROTEIN B-RELATED"/>
    <property type="match status" value="1"/>
</dbReference>
<dbReference type="InterPro" id="IPR011605">
    <property type="entry name" value="NusB_fam"/>
</dbReference>
<dbReference type="PATRIC" id="fig|1423813.3.peg.2260"/>
<dbReference type="Proteomes" id="UP000051733">
    <property type="component" value="Unassembled WGS sequence"/>
</dbReference>